<dbReference type="GO" id="GO:0034203">
    <property type="term" value="P:glycolipid translocation"/>
    <property type="evidence" value="ECO:0007669"/>
    <property type="project" value="TreeGrafter"/>
</dbReference>
<dbReference type="EMBL" id="LT934121">
    <property type="protein sequence ID" value="VAI50541.1"/>
    <property type="molecule type" value="Genomic_DNA"/>
</dbReference>
<feature type="transmembrane region" description="Helical" evidence="9">
    <location>
        <begin position="538"/>
        <end position="557"/>
    </location>
</feature>
<evidence type="ECO:0000256" key="5">
    <source>
        <dbReference type="ARBA" id="ARBA00022824"/>
    </source>
</evidence>
<keyword evidence="11" id="KW-1185">Reference proteome</keyword>
<keyword evidence="6 9" id="KW-1133">Transmembrane helix</keyword>
<name>A0A9R0Y909_TRITD</name>
<feature type="transmembrane region" description="Helical" evidence="9">
    <location>
        <begin position="184"/>
        <end position="205"/>
    </location>
</feature>
<dbReference type="InterPro" id="IPR007594">
    <property type="entry name" value="RFT1"/>
</dbReference>
<dbReference type="OMA" id="IAYSINF"/>
<feature type="transmembrane region" description="Helical" evidence="9">
    <location>
        <begin position="105"/>
        <end position="123"/>
    </location>
</feature>
<sequence>MSIRTTRLHIICIKCGRMNTCAVFFELFKGGPPCFKILDLPLAMMAMTLLAGAVGTAGAVSPQPDSNAGAVMAVFKYNFAAQFLSRIIPFLYNGWFVRQLNADDCAAYALQLPLFINCVLFLSREGFRRACLRNNSGRGDVLSDEEILKVAWMIIPFGLFVTFIGSLFVLRIKKLKLSDPYAKATLIIGFACMLELLAEPLYILSQTKKYYIIRVYTEPTATLLRCLTTYIFIKGHIKVEKLVVFALSQVVYAACIFIGYWTYFILFANIRTFDLLPFRLSTLMVYDKQLLHMCILFTGQTIRKLILQEGEKFVLVWFDTPFNQAAYGLVDKLGSLVVRIVFLPFEESSYATFTQLASGQTPDNVSNLEGSLLGALKLITLIGLVVISFGPSYSYTLLNLLYGRRYSDGEATAVLRYYCVYIIFLAMNGTSEAFFHSVANENQLKQSNNMLLLFSAIYTVLNVAFIKSAGAVGLIAANSVNMLLRISYSAVFINEYFKGSFSFYRCLPAGWGVLLISGLTTAFSERMFLNRNRFKQTLPIHMVIGIMCLGFSLLEIYRGEKQFLMSIVKSLKGHDKHT</sequence>
<keyword evidence="5" id="KW-0256">Endoplasmic reticulum</keyword>
<evidence type="ECO:0000313" key="10">
    <source>
        <dbReference type="EMBL" id="VAI50541.1"/>
    </source>
</evidence>
<dbReference type="Proteomes" id="UP000324705">
    <property type="component" value="Chromosome 6A"/>
</dbReference>
<feature type="transmembrane region" description="Helical" evidence="9">
    <location>
        <begin position="447"/>
        <end position="466"/>
    </location>
</feature>
<evidence type="ECO:0000256" key="1">
    <source>
        <dbReference type="ARBA" id="ARBA00004477"/>
    </source>
</evidence>
<evidence type="ECO:0000256" key="8">
    <source>
        <dbReference type="ARBA" id="ARBA00045912"/>
    </source>
</evidence>
<evidence type="ECO:0000256" key="6">
    <source>
        <dbReference type="ARBA" id="ARBA00022989"/>
    </source>
</evidence>
<evidence type="ECO:0000256" key="4">
    <source>
        <dbReference type="ARBA" id="ARBA00022692"/>
    </source>
</evidence>
<evidence type="ECO:0000256" key="3">
    <source>
        <dbReference type="ARBA" id="ARBA00010288"/>
    </source>
</evidence>
<dbReference type="AlphaFoldDB" id="A0A9R0Y909"/>
<feature type="transmembrane region" description="Helical" evidence="9">
    <location>
        <begin position="503"/>
        <end position="523"/>
    </location>
</feature>
<organism evidence="10 11">
    <name type="scientific">Triticum turgidum subsp. durum</name>
    <name type="common">Durum wheat</name>
    <name type="synonym">Triticum durum</name>
    <dbReference type="NCBI Taxonomy" id="4567"/>
    <lineage>
        <taxon>Eukaryota</taxon>
        <taxon>Viridiplantae</taxon>
        <taxon>Streptophyta</taxon>
        <taxon>Embryophyta</taxon>
        <taxon>Tracheophyta</taxon>
        <taxon>Spermatophyta</taxon>
        <taxon>Magnoliopsida</taxon>
        <taxon>Liliopsida</taxon>
        <taxon>Poales</taxon>
        <taxon>Poaceae</taxon>
        <taxon>BOP clade</taxon>
        <taxon>Pooideae</taxon>
        <taxon>Triticodae</taxon>
        <taxon>Triticeae</taxon>
        <taxon>Triticinae</taxon>
        <taxon>Triticum</taxon>
    </lineage>
</organism>
<protein>
    <recommendedName>
        <fullName evidence="9">Protein RFT1 homolog</fullName>
    </recommendedName>
</protein>
<comment type="similarity">
    <text evidence="3 9">Belongs to the RFT1 family.</text>
</comment>
<comment type="subcellular location">
    <subcellularLocation>
        <location evidence="1 9">Endoplasmic reticulum membrane</location>
        <topology evidence="1 9">Multi-pass membrane protein</topology>
    </subcellularLocation>
</comment>
<accession>A0A9R0Y909</accession>
<feature type="transmembrane region" description="Helical" evidence="9">
    <location>
        <begin position="150"/>
        <end position="172"/>
    </location>
</feature>
<dbReference type="GO" id="GO:0006488">
    <property type="term" value="P:dolichol-linked oligosaccharide biosynthetic process"/>
    <property type="evidence" value="ECO:0007669"/>
    <property type="project" value="InterPro"/>
</dbReference>
<feature type="transmembrane region" description="Helical" evidence="9">
    <location>
        <begin position="242"/>
        <end position="270"/>
    </location>
</feature>
<dbReference type="PANTHER" id="PTHR13117:SF5">
    <property type="entry name" value="PROTEIN RFT1 HOMOLOG"/>
    <property type="match status" value="1"/>
</dbReference>
<comment type="pathway">
    <text evidence="2">Protein modification; protein glycosylation.</text>
</comment>
<dbReference type="Pfam" id="PF04506">
    <property type="entry name" value="Rft-1"/>
    <property type="match status" value="1"/>
</dbReference>
<evidence type="ECO:0000256" key="7">
    <source>
        <dbReference type="ARBA" id="ARBA00023136"/>
    </source>
</evidence>
<reference evidence="10 11" key="1">
    <citation type="submission" date="2017-09" db="EMBL/GenBank/DDBJ databases">
        <authorList>
            <consortium name="International Durum Wheat Genome Sequencing Consortium (IDWGSC)"/>
            <person name="Milanesi L."/>
        </authorList>
    </citation>
    <scope>NUCLEOTIDE SEQUENCE [LARGE SCALE GENOMIC DNA]</scope>
    <source>
        <strain evidence="11">cv. Svevo</strain>
    </source>
</reference>
<feature type="transmembrane region" description="Helical" evidence="9">
    <location>
        <begin position="375"/>
        <end position="395"/>
    </location>
</feature>
<keyword evidence="7 9" id="KW-0472">Membrane</keyword>
<evidence type="ECO:0000313" key="11">
    <source>
        <dbReference type="Proteomes" id="UP000324705"/>
    </source>
</evidence>
<keyword evidence="4 9" id="KW-0812">Transmembrane</keyword>
<evidence type="ECO:0000256" key="2">
    <source>
        <dbReference type="ARBA" id="ARBA00004922"/>
    </source>
</evidence>
<comment type="function">
    <text evidence="8 9">Intramembrane glycolipid transporter that operates in the biosynthetic pathway of dolichol-linked oligosaccharides, the glycan precursors employed in protein asparagine (N)-glycosylation. The sequential addition of sugars to dolichol pyrophosphate produces dolichol-linked oligosaccharides containing fourteen sugars, including two GlcNAcs, nine mannoses and three glucoses. Once assembled, the oligosaccharide is transferred from the lipid to nascent proteins by oligosaccharyltransferases. The assembly of dolichol-linked oligosaccharides begins on the cytosolic side of the endoplasmic reticulum membrane and finishes in its lumen. RFT1 could mediate the translocation of the cytosolically oriented intermediate DolPP-GlcNAc2Man5, produced by ALG11, into the ER lumen where dolichol-linked oligosaccharides assembly continues. However, the intramembrane lipid transporter activity could not be confirmed in vitro.</text>
</comment>
<proteinExistence type="inferred from homology"/>
<dbReference type="PANTHER" id="PTHR13117">
    <property type="entry name" value="ENDOPLASMIC RETICULUM MULTISPAN TRANSMEMBRANE PROTEIN-RELATED"/>
    <property type="match status" value="1"/>
</dbReference>
<dbReference type="Gramene" id="TRITD6Av1G208600.10">
    <property type="protein sequence ID" value="TRITD6Av1G208600.10"/>
    <property type="gene ID" value="TRITD6Av1G208600"/>
</dbReference>
<dbReference type="GO" id="GO:0005789">
    <property type="term" value="C:endoplasmic reticulum membrane"/>
    <property type="evidence" value="ECO:0007669"/>
    <property type="project" value="UniProtKB-SubCell"/>
</dbReference>
<evidence type="ECO:0000256" key="9">
    <source>
        <dbReference type="RuleBase" id="RU365067"/>
    </source>
</evidence>
<feature type="transmembrane region" description="Helical" evidence="9">
    <location>
        <begin position="37"/>
        <end position="59"/>
    </location>
</feature>
<gene>
    <name evidence="10" type="ORF">TRITD_6Av1G208600</name>
</gene>
<feature type="transmembrane region" description="Helical" evidence="9">
    <location>
        <begin position="415"/>
        <end position="435"/>
    </location>
</feature>